<evidence type="ECO:0000313" key="12">
    <source>
        <dbReference type="EMBL" id="KAG2550887.1"/>
    </source>
</evidence>
<feature type="coiled-coil region" evidence="9">
    <location>
        <begin position="207"/>
        <end position="241"/>
    </location>
</feature>
<dbReference type="FunFam" id="1.10.10.60:FF:000083">
    <property type="entry name" value="BEL1-like homeodomain protein 4"/>
    <property type="match status" value="1"/>
</dbReference>
<dbReference type="PANTHER" id="PTHR11850">
    <property type="entry name" value="HOMEOBOX PROTEIN TRANSCRIPTION FACTORS"/>
    <property type="match status" value="1"/>
</dbReference>
<comment type="subcellular location">
    <subcellularLocation>
        <location evidence="1 8">Nucleus</location>
    </subcellularLocation>
</comment>
<evidence type="ECO:0000256" key="9">
    <source>
        <dbReference type="SAM" id="Coils"/>
    </source>
</evidence>
<evidence type="ECO:0000256" key="2">
    <source>
        <dbReference type="ARBA" id="ARBA00006454"/>
    </source>
</evidence>
<organism evidence="12 13">
    <name type="scientific">Panicum virgatum</name>
    <name type="common">Blackwell switchgrass</name>
    <dbReference type="NCBI Taxonomy" id="38727"/>
    <lineage>
        <taxon>Eukaryota</taxon>
        <taxon>Viridiplantae</taxon>
        <taxon>Streptophyta</taxon>
        <taxon>Embryophyta</taxon>
        <taxon>Tracheophyta</taxon>
        <taxon>Spermatophyta</taxon>
        <taxon>Magnoliopsida</taxon>
        <taxon>Liliopsida</taxon>
        <taxon>Poales</taxon>
        <taxon>Poaceae</taxon>
        <taxon>PACMAD clade</taxon>
        <taxon>Panicoideae</taxon>
        <taxon>Panicodae</taxon>
        <taxon>Paniceae</taxon>
        <taxon>Panicinae</taxon>
        <taxon>Panicum</taxon>
        <taxon>Panicum sect. Hiantes</taxon>
    </lineage>
</organism>
<dbReference type="CDD" id="cd00086">
    <property type="entry name" value="homeodomain"/>
    <property type="match status" value="1"/>
</dbReference>
<dbReference type="Gene3D" id="1.10.10.60">
    <property type="entry name" value="Homeodomain-like"/>
    <property type="match status" value="1"/>
</dbReference>
<dbReference type="InterPro" id="IPR001356">
    <property type="entry name" value="HD"/>
</dbReference>
<keyword evidence="9" id="KW-0175">Coiled coil</keyword>
<dbReference type="InterPro" id="IPR009057">
    <property type="entry name" value="Homeodomain-like_sf"/>
</dbReference>
<dbReference type="SUPFAM" id="SSF46689">
    <property type="entry name" value="Homeodomain-like"/>
    <property type="match status" value="1"/>
</dbReference>
<dbReference type="Pfam" id="PF07526">
    <property type="entry name" value="POX"/>
    <property type="match status" value="1"/>
</dbReference>
<keyword evidence="4 8" id="KW-0238">DNA-binding</keyword>
<feature type="region of interest" description="Disordered" evidence="10">
    <location>
        <begin position="119"/>
        <end position="144"/>
    </location>
</feature>
<feature type="compositionally biased region" description="Low complexity" evidence="10">
    <location>
        <begin position="411"/>
        <end position="427"/>
    </location>
</feature>
<evidence type="ECO:0000256" key="8">
    <source>
        <dbReference type="PROSITE-ProRule" id="PRU00108"/>
    </source>
</evidence>
<evidence type="ECO:0000256" key="7">
    <source>
        <dbReference type="ARBA" id="ARBA00023242"/>
    </source>
</evidence>
<comment type="caution">
    <text evidence="12">The sequence shown here is derived from an EMBL/GenBank/DDBJ whole genome shotgun (WGS) entry which is preliminary data.</text>
</comment>
<evidence type="ECO:0000256" key="4">
    <source>
        <dbReference type="ARBA" id="ARBA00023125"/>
    </source>
</evidence>
<evidence type="ECO:0000313" key="13">
    <source>
        <dbReference type="Proteomes" id="UP000823388"/>
    </source>
</evidence>
<name>A0A8T0NN44_PANVG</name>
<feature type="compositionally biased region" description="Low complexity" evidence="10">
    <location>
        <begin position="191"/>
        <end position="200"/>
    </location>
</feature>
<evidence type="ECO:0000256" key="6">
    <source>
        <dbReference type="ARBA" id="ARBA00023163"/>
    </source>
</evidence>
<dbReference type="GO" id="GO:0005634">
    <property type="term" value="C:nucleus"/>
    <property type="evidence" value="ECO:0007669"/>
    <property type="project" value="UniProtKB-SubCell"/>
</dbReference>
<feature type="region of interest" description="Disordered" evidence="10">
    <location>
        <begin position="405"/>
        <end position="462"/>
    </location>
</feature>
<dbReference type="Proteomes" id="UP000823388">
    <property type="component" value="Chromosome 9K"/>
</dbReference>
<reference evidence="12 13" key="1">
    <citation type="submission" date="2020-05" db="EMBL/GenBank/DDBJ databases">
        <title>WGS assembly of Panicum virgatum.</title>
        <authorList>
            <person name="Lovell J.T."/>
            <person name="Jenkins J."/>
            <person name="Shu S."/>
            <person name="Juenger T.E."/>
            <person name="Schmutz J."/>
        </authorList>
    </citation>
    <scope>NUCLEOTIDE SEQUENCE [LARGE SCALE GENOMIC DNA]</scope>
    <source>
        <strain evidence="12">AP13</strain>
        <strain evidence="13">cv. AP13</strain>
    </source>
</reference>
<evidence type="ECO:0000256" key="3">
    <source>
        <dbReference type="ARBA" id="ARBA00023015"/>
    </source>
</evidence>
<feature type="DNA-binding region" description="Homeobox" evidence="8">
    <location>
        <begin position="332"/>
        <end position="394"/>
    </location>
</feature>
<comment type="similarity">
    <text evidence="2">Belongs to the TALE/BELL homeobox family.</text>
</comment>
<dbReference type="Pfam" id="PF05920">
    <property type="entry name" value="Homeobox_KN"/>
    <property type="match status" value="1"/>
</dbReference>
<keyword evidence="7 8" id="KW-0539">Nucleus</keyword>
<sequence length="603" mass="62939">MAHDPSLAYADYFAAAGGVATLVPEVDAAGEDDGHLYGGANAHHHHHGLDVFGGARGGLVPAAAHHGKGAAAALGDFGLGGAEHHRLLLGHGQQAPLTSLSLHGSAEAASLALHHHQLGGGALRQHQPAAWPPPPQQQQQGGAAWHLRGSRFLPPTQQLLQEFCGLPVEAASAAASKPPTKPGSEDGAGEGSSSSSAPSAQIQAMDAAELQRLKAKLYAMLQEVERRYRRYREQMRAVAGSFEAVAGERAAAAYTRLASRTISKHFRSLRDGVAAQLQAVRRALGEKDADGGGAPGAAGMANKGETTPRLRVLDQCLRQHRAYQAGVLESQPWRPQRGLPERAVSILRAWLFEHFLHPYPSDVDKHILARQTGLSRSQVSNWFINARVRLWKPMVEEMYAEEMKGPQEGGACSNAAANNSSSNANPSGVYGGGASERLGQGRGGGDDGGGERKPTRAQLQVHDAGSLASVVSIGSGRGPQNIDFGMMDGHLDFDAYSDAHATGPGGHHGFGGGVSLTLGLQQHAGGDPHGGVNVAFAAAQSSAAAHEFLFMAGGGEQHQQQMVADQGQFTAGMDGDGVAASHYHHHRGISAATGFQLLHDLAG</sequence>
<evidence type="ECO:0000256" key="10">
    <source>
        <dbReference type="SAM" id="MobiDB-lite"/>
    </source>
</evidence>
<feature type="compositionally biased region" description="Gly residues" evidence="10">
    <location>
        <begin position="429"/>
        <end position="447"/>
    </location>
</feature>
<dbReference type="EMBL" id="CM029053">
    <property type="protein sequence ID" value="KAG2550887.1"/>
    <property type="molecule type" value="Genomic_DNA"/>
</dbReference>
<evidence type="ECO:0000256" key="5">
    <source>
        <dbReference type="ARBA" id="ARBA00023155"/>
    </source>
</evidence>
<dbReference type="GO" id="GO:0006355">
    <property type="term" value="P:regulation of DNA-templated transcription"/>
    <property type="evidence" value="ECO:0007669"/>
    <property type="project" value="InterPro"/>
</dbReference>
<proteinExistence type="inferred from homology"/>
<keyword evidence="6" id="KW-0804">Transcription</keyword>
<feature type="domain" description="Homeobox" evidence="11">
    <location>
        <begin position="330"/>
        <end position="393"/>
    </location>
</feature>
<accession>A0A8T0NN44</accession>
<protein>
    <recommendedName>
        <fullName evidence="11">Homeobox domain-containing protein</fullName>
    </recommendedName>
</protein>
<keyword evidence="3" id="KW-0805">Transcription regulation</keyword>
<dbReference type="GO" id="GO:0003677">
    <property type="term" value="F:DNA binding"/>
    <property type="evidence" value="ECO:0007669"/>
    <property type="project" value="UniProtKB-UniRule"/>
</dbReference>
<dbReference type="InterPro" id="IPR008422">
    <property type="entry name" value="KN_HD"/>
</dbReference>
<dbReference type="InterPro" id="IPR050224">
    <property type="entry name" value="TALE_homeobox"/>
</dbReference>
<feature type="region of interest" description="Disordered" evidence="10">
    <location>
        <begin position="174"/>
        <end position="203"/>
    </location>
</feature>
<dbReference type="PROSITE" id="PS50071">
    <property type="entry name" value="HOMEOBOX_2"/>
    <property type="match status" value="1"/>
</dbReference>
<dbReference type="SMART" id="SM00389">
    <property type="entry name" value="HOX"/>
    <property type="match status" value="1"/>
</dbReference>
<dbReference type="InterPro" id="IPR006563">
    <property type="entry name" value="POX_dom"/>
</dbReference>
<dbReference type="SMART" id="SM00574">
    <property type="entry name" value="POX"/>
    <property type="match status" value="1"/>
</dbReference>
<evidence type="ECO:0000259" key="11">
    <source>
        <dbReference type="PROSITE" id="PS50071"/>
    </source>
</evidence>
<dbReference type="AlphaFoldDB" id="A0A8T0NN44"/>
<keyword evidence="5 8" id="KW-0371">Homeobox</keyword>
<dbReference type="EMBL" id="CM029053">
    <property type="protein sequence ID" value="KAG2550888.1"/>
    <property type="molecule type" value="Genomic_DNA"/>
</dbReference>
<evidence type="ECO:0000256" key="1">
    <source>
        <dbReference type="ARBA" id="ARBA00004123"/>
    </source>
</evidence>
<gene>
    <name evidence="12" type="ORF">PVAP13_9KG311400</name>
</gene>
<feature type="region of interest" description="Disordered" evidence="10">
    <location>
        <begin position="286"/>
        <end position="305"/>
    </location>
</feature>
<dbReference type="OrthoDB" id="10056939at2759"/>
<keyword evidence="13" id="KW-1185">Reference proteome</keyword>